<keyword evidence="7" id="KW-0378">Hydrolase</keyword>
<dbReference type="Proteomes" id="UP000184300">
    <property type="component" value="Unassembled WGS sequence"/>
</dbReference>
<dbReference type="GO" id="GO:0003697">
    <property type="term" value="F:single-stranded DNA binding"/>
    <property type="evidence" value="ECO:0007669"/>
    <property type="project" value="TreeGrafter"/>
</dbReference>
<comment type="subcellular location">
    <subcellularLocation>
        <location evidence="3">Nucleus</location>
        <location evidence="3">PML body</location>
    </subcellularLocation>
</comment>
<evidence type="ECO:0000313" key="13">
    <source>
        <dbReference type="EMBL" id="OJJ88793.1"/>
    </source>
</evidence>
<keyword evidence="4" id="KW-0540">Nuclease</keyword>
<evidence type="ECO:0000256" key="2">
    <source>
        <dbReference type="ARBA" id="ARBA00001946"/>
    </source>
</evidence>
<dbReference type="PANTHER" id="PTHR15822:SF4">
    <property type="entry name" value="TYROSYL-DNA PHOSPHODIESTERASE 2"/>
    <property type="match status" value="1"/>
</dbReference>
<evidence type="ECO:0000256" key="8">
    <source>
        <dbReference type="ARBA" id="ARBA00022842"/>
    </source>
</evidence>
<reference evidence="14" key="1">
    <citation type="journal article" date="2017" name="Genome Biol.">
        <title>Comparative genomics reveals high biological diversity and specific adaptations in the industrially and medically important fungal genus Aspergillus.</title>
        <authorList>
            <person name="de Vries R.P."/>
            <person name="Riley R."/>
            <person name="Wiebenga A."/>
            <person name="Aguilar-Osorio G."/>
            <person name="Amillis S."/>
            <person name="Uchima C.A."/>
            <person name="Anderluh G."/>
            <person name="Asadollahi M."/>
            <person name="Askin M."/>
            <person name="Barry K."/>
            <person name="Battaglia E."/>
            <person name="Bayram O."/>
            <person name="Benocci T."/>
            <person name="Braus-Stromeyer S.A."/>
            <person name="Caldana C."/>
            <person name="Canovas D."/>
            <person name="Cerqueira G.C."/>
            <person name="Chen F."/>
            <person name="Chen W."/>
            <person name="Choi C."/>
            <person name="Clum A."/>
            <person name="Dos Santos R.A."/>
            <person name="Damasio A.R."/>
            <person name="Diallinas G."/>
            <person name="Emri T."/>
            <person name="Fekete E."/>
            <person name="Flipphi M."/>
            <person name="Freyberg S."/>
            <person name="Gallo A."/>
            <person name="Gournas C."/>
            <person name="Habgood R."/>
            <person name="Hainaut M."/>
            <person name="Harispe M.L."/>
            <person name="Henrissat B."/>
            <person name="Hilden K.S."/>
            <person name="Hope R."/>
            <person name="Hossain A."/>
            <person name="Karabika E."/>
            <person name="Karaffa L."/>
            <person name="Karanyi Z."/>
            <person name="Krasevec N."/>
            <person name="Kuo A."/>
            <person name="Kusch H."/>
            <person name="LaButti K."/>
            <person name="Lagendijk E.L."/>
            <person name="Lapidus A."/>
            <person name="Levasseur A."/>
            <person name="Lindquist E."/>
            <person name="Lipzen A."/>
            <person name="Logrieco A.F."/>
            <person name="MacCabe A."/>
            <person name="Maekelae M.R."/>
            <person name="Malavazi I."/>
            <person name="Melin P."/>
            <person name="Meyer V."/>
            <person name="Mielnichuk N."/>
            <person name="Miskei M."/>
            <person name="Molnar A.P."/>
            <person name="Mule G."/>
            <person name="Ngan C.Y."/>
            <person name="Orejas M."/>
            <person name="Orosz E."/>
            <person name="Ouedraogo J.P."/>
            <person name="Overkamp K.M."/>
            <person name="Park H.-S."/>
            <person name="Perrone G."/>
            <person name="Piumi F."/>
            <person name="Punt P.J."/>
            <person name="Ram A.F."/>
            <person name="Ramon A."/>
            <person name="Rauscher S."/>
            <person name="Record E."/>
            <person name="Riano-Pachon D.M."/>
            <person name="Robert V."/>
            <person name="Roehrig J."/>
            <person name="Ruller R."/>
            <person name="Salamov A."/>
            <person name="Salih N.S."/>
            <person name="Samson R.A."/>
            <person name="Sandor E."/>
            <person name="Sanguinetti M."/>
            <person name="Schuetze T."/>
            <person name="Sepcic K."/>
            <person name="Shelest E."/>
            <person name="Sherlock G."/>
            <person name="Sophianopoulou V."/>
            <person name="Squina F.M."/>
            <person name="Sun H."/>
            <person name="Susca A."/>
            <person name="Todd R.B."/>
            <person name="Tsang A."/>
            <person name="Unkles S.E."/>
            <person name="van de Wiele N."/>
            <person name="van Rossen-Uffink D."/>
            <person name="Oliveira J.V."/>
            <person name="Vesth T.C."/>
            <person name="Visser J."/>
            <person name="Yu J.-H."/>
            <person name="Zhou M."/>
            <person name="Andersen M.R."/>
            <person name="Archer D.B."/>
            <person name="Baker S.E."/>
            <person name="Benoit I."/>
            <person name="Brakhage A.A."/>
            <person name="Braus G.H."/>
            <person name="Fischer R."/>
            <person name="Frisvad J.C."/>
            <person name="Goldman G.H."/>
            <person name="Houbraken J."/>
            <person name="Oakley B."/>
            <person name="Pocsi I."/>
            <person name="Scazzocchio C."/>
            <person name="Seiboth B."/>
            <person name="vanKuyk P.A."/>
            <person name="Wortman J."/>
            <person name="Dyer P.S."/>
            <person name="Grigoriev I.V."/>
        </authorList>
    </citation>
    <scope>NUCLEOTIDE SEQUENCE [LARGE SCALE GENOMIC DNA]</scope>
    <source>
        <strain evidence="14">CBS 516.65</strain>
    </source>
</reference>
<dbReference type="InterPro" id="IPR005135">
    <property type="entry name" value="Endo/exonuclease/phosphatase"/>
</dbReference>
<dbReference type="OrthoDB" id="9975959at2759"/>
<keyword evidence="6" id="KW-0227">DNA damage</keyword>
<comment type="cofactor">
    <cofactor evidence="2">
        <name>Mg(2+)</name>
        <dbReference type="ChEBI" id="CHEBI:18420"/>
    </cofactor>
</comment>
<keyword evidence="9" id="KW-0234">DNA repair</keyword>
<comment type="cofactor">
    <cofactor evidence="1">
        <name>Mn(2+)</name>
        <dbReference type="ChEBI" id="CHEBI:29035"/>
    </cofactor>
</comment>
<feature type="region of interest" description="Disordered" evidence="11">
    <location>
        <begin position="315"/>
        <end position="348"/>
    </location>
</feature>
<evidence type="ECO:0000256" key="9">
    <source>
        <dbReference type="ARBA" id="ARBA00023204"/>
    </source>
</evidence>
<feature type="compositionally biased region" description="Basic and acidic residues" evidence="11">
    <location>
        <begin position="322"/>
        <end position="331"/>
    </location>
</feature>
<evidence type="ECO:0000256" key="7">
    <source>
        <dbReference type="ARBA" id="ARBA00022801"/>
    </source>
</evidence>
<dbReference type="InterPro" id="IPR051547">
    <property type="entry name" value="TDP2-like"/>
</dbReference>
<accession>A0A1L9VXZ2</accession>
<organism evidence="13 14">
    <name type="scientific">Aspergillus glaucus CBS 516.65</name>
    <dbReference type="NCBI Taxonomy" id="1160497"/>
    <lineage>
        <taxon>Eukaryota</taxon>
        <taxon>Fungi</taxon>
        <taxon>Dikarya</taxon>
        <taxon>Ascomycota</taxon>
        <taxon>Pezizomycotina</taxon>
        <taxon>Eurotiomycetes</taxon>
        <taxon>Eurotiomycetidae</taxon>
        <taxon>Eurotiales</taxon>
        <taxon>Aspergillaceae</taxon>
        <taxon>Aspergillus</taxon>
        <taxon>Aspergillus subgen. Aspergillus</taxon>
    </lineage>
</organism>
<keyword evidence="10" id="KW-0539">Nucleus</keyword>
<dbReference type="GeneID" id="34461859"/>
<dbReference type="GO" id="GO:0004518">
    <property type="term" value="F:nuclease activity"/>
    <property type="evidence" value="ECO:0007669"/>
    <property type="project" value="UniProtKB-KW"/>
</dbReference>
<feature type="domain" description="Endonuclease/exonuclease/phosphatase" evidence="12">
    <location>
        <begin position="73"/>
        <end position="290"/>
    </location>
</feature>
<evidence type="ECO:0000256" key="4">
    <source>
        <dbReference type="ARBA" id="ARBA00022722"/>
    </source>
</evidence>
<proteinExistence type="predicted"/>
<evidence type="ECO:0000256" key="11">
    <source>
        <dbReference type="SAM" id="MobiDB-lite"/>
    </source>
</evidence>
<dbReference type="VEuPathDB" id="FungiDB:ASPGLDRAFT_42393"/>
<dbReference type="CDD" id="cd09080">
    <property type="entry name" value="TDP2"/>
    <property type="match status" value="1"/>
</dbReference>
<dbReference type="InterPro" id="IPR036691">
    <property type="entry name" value="Endo/exonu/phosph_ase_sf"/>
</dbReference>
<dbReference type="GO" id="GO:0046872">
    <property type="term" value="F:metal ion binding"/>
    <property type="evidence" value="ECO:0007669"/>
    <property type="project" value="UniProtKB-KW"/>
</dbReference>
<gene>
    <name evidence="13" type="ORF">ASPGLDRAFT_42393</name>
</gene>
<evidence type="ECO:0000256" key="1">
    <source>
        <dbReference type="ARBA" id="ARBA00001936"/>
    </source>
</evidence>
<dbReference type="AlphaFoldDB" id="A0A1L9VXZ2"/>
<evidence type="ECO:0000259" key="12">
    <source>
        <dbReference type="Pfam" id="PF03372"/>
    </source>
</evidence>
<evidence type="ECO:0000256" key="3">
    <source>
        <dbReference type="ARBA" id="ARBA00004322"/>
    </source>
</evidence>
<dbReference type="GO" id="GO:0006302">
    <property type="term" value="P:double-strand break repair"/>
    <property type="evidence" value="ECO:0007669"/>
    <property type="project" value="TreeGrafter"/>
</dbReference>
<dbReference type="GO" id="GO:0005737">
    <property type="term" value="C:cytoplasm"/>
    <property type="evidence" value="ECO:0007669"/>
    <property type="project" value="TreeGrafter"/>
</dbReference>
<dbReference type="Gene3D" id="3.60.10.10">
    <property type="entry name" value="Endonuclease/exonuclease/phosphatase"/>
    <property type="match status" value="1"/>
</dbReference>
<keyword evidence="5" id="KW-0479">Metal-binding</keyword>
<dbReference type="RefSeq" id="XP_022405469.1">
    <property type="nucleotide sequence ID" value="XM_022545598.1"/>
</dbReference>
<dbReference type="PANTHER" id="PTHR15822">
    <property type="entry name" value="TRAF AND TNF RECEPTOR-ASSOCIATED PROTEIN"/>
    <property type="match status" value="1"/>
</dbReference>
<evidence type="ECO:0000256" key="5">
    <source>
        <dbReference type="ARBA" id="ARBA00022723"/>
    </source>
</evidence>
<evidence type="ECO:0000256" key="10">
    <source>
        <dbReference type="ARBA" id="ARBA00023242"/>
    </source>
</evidence>
<dbReference type="Pfam" id="PF03372">
    <property type="entry name" value="Exo_endo_phos"/>
    <property type="match status" value="1"/>
</dbReference>
<evidence type="ECO:0000256" key="6">
    <source>
        <dbReference type="ARBA" id="ARBA00022763"/>
    </source>
</evidence>
<dbReference type="EMBL" id="KV878889">
    <property type="protein sequence ID" value="OJJ88793.1"/>
    <property type="molecule type" value="Genomic_DNA"/>
</dbReference>
<dbReference type="SUPFAM" id="SSF56219">
    <property type="entry name" value="DNase I-like"/>
    <property type="match status" value="1"/>
</dbReference>
<dbReference type="GO" id="GO:0070260">
    <property type="term" value="F:5'-tyrosyl-DNA phosphodiesterase activity"/>
    <property type="evidence" value="ECO:0007669"/>
    <property type="project" value="TreeGrafter"/>
</dbReference>
<keyword evidence="14" id="KW-1185">Reference proteome</keyword>
<name>A0A1L9VXZ2_ASPGL</name>
<protein>
    <recommendedName>
        <fullName evidence="12">Endonuclease/exonuclease/phosphatase domain-containing protein</fullName>
    </recommendedName>
</protein>
<evidence type="ECO:0000313" key="14">
    <source>
        <dbReference type="Proteomes" id="UP000184300"/>
    </source>
</evidence>
<keyword evidence="8" id="KW-0460">Magnesium</keyword>
<sequence length="348" mass="39074">METLLRFRNRALGWWYNIPLPADETATPIPQRWHGFDQASDKWIPIDSTASPTTDRSPRNYSNLVDGSEFMLITWNIDASSSAPEARISALLSHIQNLTTLPDIIFLQEVSRPALWTILDTPWVREHWYSSEADTTSWGKQAFASKTLVSRSRFCNPGSAANHMAAIGPVWRVKYPSRFQRDALCCDILLPSLDMTQDVSRIRLINVHLDSLPVFPSLRPRQLSVIAYYLRVAGHGLVAGDFNPVFPEDETLVNENNLIDAWTELHPNKEGITWGLDSGTPFPPKRMDKVALVGLKPFDIQVIRPGTCAAGIGSKEGQLEQEEGKTEHENDAQLPWSDHSGLMCSFKP</sequence>